<evidence type="ECO:0000313" key="6">
    <source>
        <dbReference type="EMBL" id="KUI67310.1"/>
    </source>
</evidence>
<dbReference type="InterPro" id="IPR050416">
    <property type="entry name" value="FAD-linked_Oxidoreductase"/>
</dbReference>
<dbReference type="GO" id="GO:0016491">
    <property type="term" value="F:oxidoreductase activity"/>
    <property type="evidence" value="ECO:0007669"/>
    <property type="project" value="UniProtKB-KW"/>
</dbReference>
<dbReference type="GO" id="GO:0071949">
    <property type="term" value="F:FAD binding"/>
    <property type="evidence" value="ECO:0007669"/>
    <property type="project" value="InterPro"/>
</dbReference>
<dbReference type="EMBL" id="CM003100">
    <property type="protein sequence ID" value="KUI67310.1"/>
    <property type="molecule type" value="Genomic_DNA"/>
</dbReference>
<feature type="domain" description="FAD-binding PCMH-type" evidence="5">
    <location>
        <begin position="40"/>
        <end position="218"/>
    </location>
</feature>
<dbReference type="OrthoDB" id="2151789at2759"/>
<dbReference type="Pfam" id="PF01565">
    <property type="entry name" value="FAD_binding_4"/>
    <property type="match status" value="1"/>
</dbReference>
<dbReference type="InterPro" id="IPR016169">
    <property type="entry name" value="FAD-bd_PCMH_sub2"/>
</dbReference>
<sequence length="485" mass="51818">MSASTAIHALQSAFPGDQIALPGTEQYATWNTSYLAQQESDIQPACIFRPKSSQQVSQLLQLISPFAASGEAPFAIRGAGNMPEPGCANVQDGITLNLGLMTDIELDQDKGMVRVQAGAKWGGAVDAGVQAAGLGVCGGRSGNGGIGGLALTVSSGLSFFSSREGFISDNVLNFEIALASGEVVNANADENHDLWLALKGGSNNFGVVTRFDFQTFTQGPFWGGNVYYFPPIFPAQIDALAVELNRHVSEQDPDTHIMISTGYASQFKTNMCLNTVYYTKEATEAPSALVPFTHIQPQLPQLNSLRPLSLTEAAAGQAAGVSNQVRCLYMNMTVRADASTLKNAADLYTSGIAPLQESVAGLVCSFTLQPYPVPLLRASVAKGGNSLGLDPEVPAVSILLLTYWTSRDNDDRVGATMKAILEAIQGMASERKTALEFVYLNYAAAFQDPIASYGEENRRRLQEVSRKYDPQGLFQKAVPGGFKLF</sequence>
<dbReference type="InterPro" id="IPR016166">
    <property type="entry name" value="FAD-bd_PCMH"/>
</dbReference>
<evidence type="ECO:0000256" key="4">
    <source>
        <dbReference type="ARBA" id="ARBA00023002"/>
    </source>
</evidence>
<keyword evidence="7" id="KW-1185">Reference proteome</keyword>
<dbReference type="PANTHER" id="PTHR42973:SF22">
    <property type="entry name" value="FAD-BINDING PCMH-TYPE DOMAIN-CONTAINING PROTEIN-RELATED"/>
    <property type="match status" value="1"/>
</dbReference>
<comment type="similarity">
    <text evidence="1">Belongs to the oxygen-dependent FAD-linked oxidoreductase family.</text>
</comment>
<dbReference type="AlphaFoldDB" id="A0A194VU25"/>
<protein>
    <submittedName>
        <fullName evidence="6">Bifunctional solanapyrone synthase</fullName>
    </submittedName>
</protein>
<dbReference type="SUPFAM" id="SSF56176">
    <property type="entry name" value="FAD-binding/transporter-associated domain-like"/>
    <property type="match status" value="1"/>
</dbReference>
<evidence type="ECO:0000313" key="7">
    <source>
        <dbReference type="Proteomes" id="UP000078559"/>
    </source>
</evidence>
<dbReference type="PANTHER" id="PTHR42973">
    <property type="entry name" value="BINDING OXIDOREDUCTASE, PUTATIVE (AFU_ORTHOLOGUE AFUA_1G17690)-RELATED"/>
    <property type="match status" value="1"/>
</dbReference>
<gene>
    <name evidence="6" type="ORF">VM1G_02676</name>
</gene>
<evidence type="ECO:0000256" key="3">
    <source>
        <dbReference type="ARBA" id="ARBA00022827"/>
    </source>
</evidence>
<organism evidence="6 7">
    <name type="scientific">Cytospora mali</name>
    <name type="common">Apple Valsa canker fungus</name>
    <name type="synonym">Valsa mali</name>
    <dbReference type="NCBI Taxonomy" id="578113"/>
    <lineage>
        <taxon>Eukaryota</taxon>
        <taxon>Fungi</taxon>
        <taxon>Dikarya</taxon>
        <taxon>Ascomycota</taxon>
        <taxon>Pezizomycotina</taxon>
        <taxon>Sordariomycetes</taxon>
        <taxon>Sordariomycetidae</taxon>
        <taxon>Diaporthales</taxon>
        <taxon>Cytosporaceae</taxon>
        <taxon>Cytospora</taxon>
    </lineage>
</organism>
<evidence type="ECO:0000256" key="2">
    <source>
        <dbReference type="ARBA" id="ARBA00022630"/>
    </source>
</evidence>
<dbReference type="Proteomes" id="UP000078559">
    <property type="component" value="Chromosome 3"/>
</dbReference>
<dbReference type="PROSITE" id="PS51387">
    <property type="entry name" value="FAD_PCMH"/>
    <property type="match status" value="1"/>
</dbReference>
<dbReference type="Gene3D" id="3.30.465.10">
    <property type="match status" value="1"/>
</dbReference>
<dbReference type="InterPro" id="IPR036318">
    <property type="entry name" value="FAD-bd_PCMH-like_sf"/>
</dbReference>
<reference evidence="6" key="1">
    <citation type="submission" date="2014-12" db="EMBL/GenBank/DDBJ databases">
        <title>Genome Sequence of Valsa Canker Pathogens Uncovers a Specific Adaption of Colonization on Woody Bark.</title>
        <authorList>
            <person name="Yin Z."/>
            <person name="Liu H."/>
            <person name="Gao X."/>
            <person name="Li Z."/>
            <person name="Song N."/>
            <person name="Ke X."/>
            <person name="Dai Q."/>
            <person name="Wu Y."/>
            <person name="Sun Y."/>
            <person name="Xu J.-R."/>
            <person name="Kang Z.K."/>
            <person name="Wang L."/>
            <person name="Huang L."/>
        </authorList>
    </citation>
    <scope>NUCLEOTIDE SEQUENCE [LARGE SCALE GENOMIC DNA]</scope>
    <source>
        <strain evidence="6">03-8</strain>
    </source>
</reference>
<accession>A0A194VU25</accession>
<proteinExistence type="inferred from homology"/>
<keyword evidence="3" id="KW-0274">FAD</keyword>
<keyword evidence="2" id="KW-0285">Flavoprotein</keyword>
<dbReference type="SMR" id="A0A194VU25"/>
<name>A0A194VU25_CYTMA</name>
<keyword evidence="4" id="KW-0560">Oxidoreductase</keyword>
<dbReference type="InterPro" id="IPR006094">
    <property type="entry name" value="Oxid_FAD_bind_N"/>
</dbReference>
<evidence type="ECO:0000256" key="1">
    <source>
        <dbReference type="ARBA" id="ARBA00005466"/>
    </source>
</evidence>
<evidence type="ECO:0000259" key="5">
    <source>
        <dbReference type="PROSITE" id="PS51387"/>
    </source>
</evidence>